<name>A0A6G0STE7_APHGL</name>
<evidence type="ECO:0000256" key="1">
    <source>
        <dbReference type="SAM" id="SignalP"/>
    </source>
</evidence>
<evidence type="ECO:0000313" key="2">
    <source>
        <dbReference type="EMBL" id="KAE9521542.1"/>
    </source>
</evidence>
<evidence type="ECO:0000313" key="3">
    <source>
        <dbReference type="Proteomes" id="UP000475862"/>
    </source>
</evidence>
<keyword evidence="3" id="KW-1185">Reference proteome</keyword>
<proteinExistence type="predicted"/>
<evidence type="ECO:0008006" key="4">
    <source>
        <dbReference type="Google" id="ProtNLM"/>
    </source>
</evidence>
<feature type="signal peptide" evidence="1">
    <location>
        <begin position="1"/>
        <end position="21"/>
    </location>
</feature>
<sequence length="364" mass="41237">MIFYLLLFCLLSNSMILSVSSESTKDCPIDPPNFDISNKIICGYQGNLDQIFPDVPHLDPRNLPDECEAICYGSMQVDRYSVINVNGGLLDSVTALNKPVIVLIERRESYSGWSTVLTKDGNAKETQMLCDFAKQHNITGYDLTKLAPGDDEDVDKNITINIIPYIKQLKERCPFLIIAVCILTNPSFLSNKDLYNFKELNKVVTYYNIGTTELNDCHPELYNGETPITKSAPGINYLYGLEEVIENLKNTEICFNKLLFSISSFPTEIVNNTYPTYSEMCSNGKFDNSTWCVQNSQNYYDKGQFFRKQKTGVKLGSMDWDDYLNSCKCQSAFNGFYNILAGYTDSKVIPCPKFDIQSTVYPIK</sequence>
<dbReference type="SUPFAM" id="SSF51445">
    <property type="entry name" value="(Trans)glycosidases"/>
    <property type="match status" value="1"/>
</dbReference>
<gene>
    <name evidence="2" type="ORF">AGLY_018068</name>
</gene>
<comment type="caution">
    <text evidence="2">The sequence shown here is derived from an EMBL/GenBank/DDBJ whole genome shotgun (WGS) entry which is preliminary data.</text>
</comment>
<accession>A0A6G0STE7</accession>
<keyword evidence="1" id="KW-0732">Signal</keyword>
<dbReference type="AlphaFoldDB" id="A0A6G0STE7"/>
<protein>
    <recommendedName>
        <fullName evidence="4">GH18 domain-containing protein</fullName>
    </recommendedName>
</protein>
<dbReference type="InterPro" id="IPR017853">
    <property type="entry name" value="GH"/>
</dbReference>
<dbReference type="Proteomes" id="UP000475862">
    <property type="component" value="Unassembled WGS sequence"/>
</dbReference>
<dbReference type="EMBL" id="VYZN01002772">
    <property type="protein sequence ID" value="KAE9521542.1"/>
    <property type="molecule type" value="Genomic_DNA"/>
</dbReference>
<dbReference type="OrthoDB" id="6586476at2759"/>
<organism evidence="2 3">
    <name type="scientific">Aphis glycines</name>
    <name type="common">Soybean aphid</name>
    <dbReference type="NCBI Taxonomy" id="307491"/>
    <lineage>
        <taxon>Eukaryota</taxon>
        <taxon>Metazoa</taxon>
        <taxon>Ecdysozoa</taxon>
        <taxon>Arthropoda</taxon>
        <taxon>Hexapoda</taxon>
        <taxon>Insecta</taxon>
        <taxon>Pterygota</taxon>
        <taxon>Neoptera</taxon>
        <taxon>Paraneoptera</taxon>
        <taxon>Hemiptera</taxon>
        <taxon>Sternorrhyncha</taxon>
        <taxon>Aphidomorpha</taxon>
        <taxon>Aphidoidea</taxon>
        <taxon>Aphididae</taxon>
        <taxon>Aphidini</taxon>
        <taxon>Aphis</taxon>
        <taxon>Aphis</taxon>
    </lineage>
</organism>
<feature type="chain" id="PRO_5026333238" description="GH18 domain-containing protein" evidence="1">
    <location>
        <begin position="22"/>
        <end position="364"/>
    </location>
</feature>
<reference evidence="2 3" key="1">
    <citation type="submission" date="2019-08" db="EMBL/GenBank/DDBJ databases">
        <title>The genome of the soybean aphid Biotype 1, its phylome, world population structure and adaptation to the North American continent.</title>
        <authorList>
            <person name="Giordano R."/>
            <person name="Donthu R.K."/>
            <person name="Hernandez A.G."/>
            <person name="Wright C.L."/>
            <person name="Zimin A.V."/>
        </authorList>
    </citation>
    <scope>NUCLEOTIDE SEQUENCE [LARGE SCALE GENOMIC DNA]</scope>
    <source>
        <tissue evidence="2">Whole aphids</tissue>
    </source>
</reference>